<evidence type="ECO:0000313" key="3">
    <source>
        <dbReference type="Proteomes" id="UP000198862"/>
    </source>
</evidence>
<dbReference type="InterPro" id="IPR007553">
    <property type="entry name" value="2-thiour_desulf"/>
</dbReference>
<dbReference type="InterPro" id="IPR017087">
    <property type="entry name" value="UCP037004"/>
</dbReference>
<sequence length="320" mass="37080">MEKVIQTKFNKIKIGVSSCLLGENVRFDGGHKKNQYLFNTLSHYFDFHPFCPEVAIGLGIPREPIRLVAKDEKIKCVGTKNETLDVTDKLKAIADEQVSWHTNISGYILKKDSPSCGMERVKVYNGSMPDRKGIGIYAKKLMDNFPDLPIEEEGRLNDSVLRENFIQRVFVYQRWQILALKKYSLKDIQQFHAQHKYIYMSHNQLDLKKLGNLLAKPCDNITLLAKEYLSQAMTLLKSKATKSNHANTLQHIQGYLKKHIDQDDRQELCETIEQYSNGYVPLIVPITLLRHHFRKYPNDYITDSFYMCPHPSELMLLNNV</sequence>
<proteinExistence type="predicted"/>
<feature type="domain" description="DUF1722" evidence="1">
    <location>
        <begin position="196"/>
        <end position="311"/>
    </location>
</feature>
<dbReference type="AlphaFoldDB" id="A0A1I1K863"/>
<dbReference type="PIRSF" id="PIRSF037004">
    <property type="entry name" value="UCP037004"/>
    <property type="match status" value="1"/>
</dbReference>
<name>A0A1I1K863_9GAMM</name>
<gene>
    <name evidence="2" type="ORF">SAMN02745724_01986</name>
</gene>
<dbReference type="InterPro" id="IPR013560">
    <property type="entry name" value="DUF1722"/>
</dbReference>
<dbReference type="RefSeq" id="WP_245763794.1">
    <property type="nucleotide sequence ID" value="NZ_FOLO01000012.1"/>
</dbReference>
<evidence type="ECO:0000259" key="1">
    <source>
        <dbReference type="Pfam" id="PF08349"/>
    </source>
</evidence>
<keyword evidence="3" id="KW-1185">Reference proteome</keyword>
<dbReference type="PANTHER" id="PTHR30087:SF0">
    <property type="entry name" value="INNER MEMBRANE PROTEIN"/>
    <property type="match status" value="1"/>
</dbReference>
<dbReference type="EMBL" id="FOLO01000012">
    <property type="protein sequence ID" value="SFC57089.1"/>
    <property type="molecule type" value="Genomic_DNA"/>
</dbReference>
<evidence type="ECO:0000313" key="2">
    <source>
        <dbReference type="EMBL" id="SFC57089.1"/>
    </source>
</evidence>
<dbReference type="Proteomes" id="UP000198862">
    <property type="component" value="Unassembled WGS sequence"/>
</dbReference>
<organism evidence="2 3">
    <name type="scientific">Pseudoalteromonas denitrificans DSM 6059</name>
    <dbReference type="NCBI Taxonomy" id="1123010"/>
    <lineage>
        <taxon>Bacteria</taxon>
        <taxon>Pseudomonadati</taxon>
        <taxon>Pseudomonadota</taxon>
        <taxon>Gammaproteobacteria</taxon>
        <taxon>Alteromonadales</taxon>
        <taxon>Pseudoalteromonadaceae</taxon>
        <taxon>Pseudoalteromonas</taxon>
    </lineage>
</organism>
<reference evidence="2 3" key="1">
    <citation type="submission" date="2016-10" db="EMBL/GenBank/DDBJ databases">
        <authorList>
            <person name="de Groot N.N."/>
        </authorList>
    </citation>
    <scope>NUCLEOTIDE SEQUENCE [LARGE SCALE GENOMIC DNA]</scope>
    <source>
        <strain evidence="2 3">DSM 6059</strain>
    </source>
</reference>
<dbReference type="STRING" id="1123010.SAMN02745724_01986"/>
<protein>
    <submittedName>
        <fullName evidence="2">Uncharacterized conserved protein YbbK, DUF523 family</fullName>
    </submittedName>
</protein>
<dbReference type="PANTHER" id="PTHR30087">
    <property type="entry name" value="INNER MEMBRANE PROTEIN"/>
    <property type="match status" value="1"/>
</dbReference>
<dbReference type="Pfam" id="PF08349">
    <property type="entry name" value="DUF1722"/>
    <property type="match status" value="1"/>
</dbReference>
<dbReference type="Pfam" id="PF04463">
    <property type="entry name" value="2-thiour_desulf"/>
    <property type="match status" value="1"/>
</dbReference>
<accession>A0A1I1K863</accession>